<dbReference type="Proteomes" id="UP000001068">
    <property type="component" value="Chromosome"/>
</dbReference>
<evidence type="ECO:0008006" key="3">
    <source>
        <dbReference type="Google" id="ProtNLM"/>
    </source>
</evidence>
<dbReference type="Gene3D" id="3.20.20.410">
    <property type="entry name" value="Protein of unknown function UPF0759"/>
    <property type="match status" value="1"/>
</dbReference>
<dbReference type="HOGENOM" id="CLU_046519_0_1_2"/>
<organism evidence="1 2">
    <name type="scientific">Desulfurococcus mucosus (strain ATCC 35584 / DSM 2162 / JCM 9187 / O7/1)</name>
    <dbReference type="NCBI Taxonomy" id="765177"/>
    <lineage>
        <taxon>Archaea</taxon>
        <taxon>Thermoproteota</taxon>
        <taxon>Thermoprotei</taxon>
        <taxon>Desulfurococcales</taxon>
        <taxon>Desulfurococcaceae</taxon>
        <taxon>Desulfurococcus</taxon>
    </lineage>
</organism>
<evidence type="ECO:0000313" key="1">
    <source>
        <dbReference type="EMBL" id="ADV64646.1"/>
    </source>
</evidence>
<dbReference type="RefSeq" id="WP_013561868.1">
    <property type="nucleotide sequence ID" value="NC_014961.1"/>
</dbReference>
<gene>
    <name evidence="1" type="ordered locus">Desmu_0327</name>
</gene>
<dbReference type="OrthoDB" id="35747at2157"/>
<dbReference type="Pfam" id="PF01904">
    <property type="entry name" value="DUF72"/>
    <property type="match status" value="1"/>
</dbReference>
<reference evidence="1 2" key="2">
    <citation type="journal article" date="2011" name="Stand. Genomic Sci.">
        <title>Complete genome sequence of Desulfurococcus mucosus type strain (O7/1).</title>
        <authorList>
            <person name="Wirth R."/>
            <person name="Chertkov O."/>
            <person name="Held B."/>
            <person name="Lapidus A."/>
            <person name="Nolan M."/>
            <person name="Lucas S."/>
            <person name="Hammon N."/>
            <person name="Deshpande S."/>
            <person name="Cheng J.F."/>
            <person name="Tapia R."/>
            <person name="Han C."/>
            <person name="Goodwin L."/>
            <person name="Pitluck S."/>
            <person name="Liolios K."/>
            <person name="Ioanna P."/>
            <person name="Ivanova N."/>
            <person name="Mavromatis K."/>
            <person name="Mikhailova N."/>
            <person name="Pati A."/>
            <person name="Chen A."/>
            <person name="Palaniappan K."/>
            <person name="Land M."/>
            <person name="Hauser L."/>
            <person name="Chang Y.J."/>
            <person name="Jeffries C.D."/>
            <person name="Bilek Y."/>
            <person name="Hader T."/>
            <person name="Rohde M."/>
            <person name="Spring S."/>
            <person name="Sikorski J."/>
            <person name="Goker M."/>
            <person name="Woyke T."/>
            <person name="Bristow J."/>
            <person name="Eisen J.A."/>
            <person name="Markowitz V."/>
            <person name="Hugenholtz P."/>
            <person name="Kyrpides N.C."/>
            <person name="Klenk H.P."/>
        </authorList>
    </citation>
    <scope>NUCLEOTIDE SEQUENCE [LARGE SCALE GENOMIC DNA]</scope>
    <source>
        <strain evidence="2">ATCC 35584 / DSM 2162 / JCM 9187 / O7/1</strain>
    </source>
</reference>
<dbReference type="STRING" id="765177.Desmu_0327"/>
<dbReference type="PANTHER" id="PTHR30348">
    <property type="entry name" value="UNCHARACTERIZED PROTEIN YECE"/>
    <property type="match status" value="1"/>
</dbReference>
<dbReference type="SUPFAM" id="SSF117396">
    <property type="entry name" value="TM1631-like"/>
    <property type="match status" value="1"/>
</dbReference>
<name>E8R820_DESM0</name>
<proteinExistence type="predicted"/>
<dbReference type="InterPro" id="IPR036520">
    <property type="entry name" value="UPF0759_sf"/>
</dbReference>
<dbReference type="EMBL" id="CP002363">
    <property type="protein sequence ID" value="ADV64646.1"/>
    <property type="molecule type" value="Genomic_DNA"/>
</dbReference>
<dbReference type="AlphaFoldDB" id="E8R820"/>
<evidence type="ECO:0000313" key="2">
    <source>
        <dbReference type="Proteomes" id="UP000001068"/>
    </source>
</evidence>
<reference evidence="2" key="1">
    <citation type="submission" date="2010-11" db="EMBL/GenBank/DDBJ databases">
        <title>The complete genome of Desulfurococcus mucosus DSM 2162.</title>
        <authorList>
            <consortium name="US DOE Joint Genome Institute (JGI-PGF)"/>
            <person name="Lucas S."/>
            <person name="Copeland A."/>
            <person name="Lapidus A."/>
            <person name="Bruce D."/>
            <person name="Goodwin L."/>
            <person name="Pitluck S."/>
            <person name="Kyrpides N."/>
            <person name="Mavromatis K."/>
            <person name="Pagani I."/>
            <person name="Ivanova N."/>
            <person name="Ovchinnikova G."/>
            <person name="Chertkov O."/>
            <person name="Held B."/>
            <person name="Brettin T."/>
            <person name="Detter J.C."/>
            <person name="Tapia R."/>
            <person name="Han C."/>
            <person name="Land M."/>
            <person name="Hauser L."/>
            <person name="Markowitz V."/>
            <person name="Cheng J.-F."/>
            <person name="Hugenholtz P."/>
            <person name="Woyke T."/>
            <person name="Wu D."/>
            <person name="Wirth R."/>
            <person name="Bilek Y."/>
            <person name="Hader T."/>
            <person name="Klenk H.-P."/>
            <person name="Eisen J.A."/>
        </authorList>
    </citation>
    <scope>NUCLEOTIDE SEQUENCE [LARGE SCALE GENOMIC DNA]</scope>
    <source>
        <strain evidence="2">ATCC 35584 / DSM 2162 / JCM 9187 / O7/1</strain>
    </source>
</reference>
<keyword evidence="2" id="KW-1185">Reference proteome</keyword>
<dbReference type="PANTHER" id="PTHR30348:SF4">
    <property type="entry name" value="DUF72 DOMAIN-CONTAINING PROTEIN"/>
    <property type="match status" value="1"/>
</dbReference>
<dbReference type="KEGG" id="dmu:Desmu_0327"/>
<accession>E8R820</accession>
<protein>
    <recommendedName>
        <fullName evidence="3">DUF72 domain-containing protein</fullName>
    </recommendedName>
</protein>
<sequence>MEVYVGTSGWLYEWNEGASLEWYAEESGLNAVELNASFYRFPFRNQVASWSRKGRRLRWSIKVHRSITHLRRLDEKALETWGRFHGVFNPMEGLIDFYLFQMPPGFTCHSSNLERVDRFHEASGLGPRMAVEFRHESCFNEEVAEWGRRKGIVVVSIDAPIASWIVESGGVVYLRMHGRTTWYGHEYTEEELRGIAEKILSLNPVKAYVFFNNNHWMLENARSLLRILGA</sequence>
<dbReference type="InterPro" id="IPR002763">
    <property type="entry name" value="DUF72"/>
</dbReference>
<dbReference type="GeneID" id="10153020"/>
<dbReference type="eggNOG" id="arCOG04291">
    <property type="taxonomic scope" value="Archaea"/>
</dbReference>